<accession>A0A382M959</accession>
<protein>
    <submittedName>
        <fullName evidence="1">Uncharacterized protein</fullName>
    </submittedName>
</protein>
<dbReference type="EMBL" id="UINC01092163">
    <property type="protein sequence ID" value="SVC45513.1"/>
    <property type="molecule type" value="Genomic_DNA"/>
</dbReference>
<feature type="non-terminal residue" evidence="1">
    <location>
        <position position="25"/>
    </location>
</feature>
<dbReference type="AlphaFoldDB" id="A0A382M959"/>
<evidence type="ECO:0000313" key="1">
    <source>
        <dbReference type="EMBL" id="SVC45513.1"/>
    </source>
</evidence>
<name>A0A382M959_9ZZZZ</name>
<proteinExistence type="predicted"/>
<gene>
    <name evidence="1" type="ORF">METZ01_LOCUS298367</name>
</gene>
<sequence>MNVYKIKKSHNLLERAKEVIPGGVF</sequence>
<organism evidence="1">
    <name type="scientific">marine metagenome</name>
    <dbReference type="NCBI Taxonomy" id="408172"/>
    <lineage>
        <taxon>unclassified sequences</taxon>
        <taxon>metagenomes</taxon>
        <taxon>ecological metagenomes</taxon>
    </lineage>
</organism>
<reference evidence="1" key="1">
    <citation type="submission" date="2018-05" db="EMBL/GenBank/DDBJ databases">
        <authorList>
            <person name="Lanie J.A."/>
            <person name="Ng W.-L."/>
            <person name="Kazmierczak K.M."/>
            <person name="Andrzejewski T.M."/>
            <person name="Davidsen T.M."/>
            <person name="Wayne K.J."/>
            <person name="Tettelin H."/>
            <person name="Glass J.I."/>
            <person name="Rusch D."/>
            <person name="Podicherti R."/>
            <person name="Tsui H.-C.T."/>
            <person name="Winkler M.E."/>
        </authorList>
    </citation>
    <scope>NUCLEOTIDE SEQUENCE</scope>
</reference>